<dbReference type="PANTHER" id="PTHR31635">
    <property type="entry name" value="REVERSE TRANSCRIPTASE DOMAIN-CONTAINING PROTEIN-RELATED"/>
    <property type="match status" value="1"/>
</dbReference>
<dbReference type="CDD" id="cd01650">
    <property type="entry name" value="RT_nLTR_like"/>
    <property type="match status" value="1"/>
</dbReference>
<evidence type="ECO:0000313" key="3">
    <source>
        <dbReference type="Proteomes" id="UP000694569"/>
    </source>
</evidence>
<dbReference type="InterPro" id="IPR036691">
    <property type="entry name" value="Endo/exonu/phosph_ase_sf"/>
</dbReference>
<dbReference type="PROSITE" id="PS50878">
    <property type="entry name" value="RT_POL"/>
    <property type="match status" value="1"/>
</dbReference>
<accession>A0A8C5MBR9</accession>
<feature type="domain" description="Reverse transcriptase" evidence="1">
    <location>
        <begin position="513"/>
        <end position="787"/>
    </location>
</feature>
<evidence type="ECO:0000259" key="1">
    <source>
        <dbReference type="PROSITE" id="PS50878"/>
    </source>
</evidence>
<dbReference type="GO" id="GO:0003824">
    <property type="term" value="F:catalytic activity"/>
    <property type="evidence" value="ECO:0007669"/>
    <property type="project" value="InterPro"/>
</dbReference>
<dbReference type="InterPro" id="IPR005135">
    <property type="entry name" value="Endo/exonuclease/phosphatase"/>
</dbReference>
<dbReference type="Pfam" id="PF00078">
    <property type="entry name" value="RVT_1"/>
    <property type="match status" value="1"/>
</dbReference>
<sequence>MTVPPHTAPFAPKDLQLLSYNVRGLNIPEKRSRLLRDLRSMRTSVAFLQETHFRADSAPHFNDAAFPTMFFSNFTLGKSRGVAILISRDVPFVVDATEMDKDGRYLFVRGTIVDTVYTFVSLYLPNKKQHTSLARILKSLDKFQQGITIIAGDLNVPMEPHIDSSSRLSTAPSNVLRQFRKSLNDHRLVDVWRALHTDERDFTFFSPVHNVHTRIDYFLMHYDDLALLRSADIYTTTWSDHAPLSLSLHSPLFVPRERQWRLNLSLLDDPLLQADLTSTLDSFFNENTSEDTPLPTIWEAHKAVIRGFFISRGTARKKKQVEEHSSLLKDIRTLELEHMATASTEVYQRLLTKRRSLNKLLNDSIRFQALKSRSFFALNENKPGRLLAGLLRAKRTKAYIPRIRTSTGSFSTNPQEITGEFLKFFKDLYNLDEENTQSEQNSRMEAYLSTTITRTLSSADSETLNTAISTEEILAAMKSTKNGKSPGPDGLPIEYYKKNVDSLLPTLTSLFEAIRQGTPFHPHSLAATITLIPKPNKDHTCCGNYRPISLLNSDVKLLARILTNRLKRYIPQLVAPDQVGFIPGREARDATTRVLNAIVSSKRNAHPLLLLSTDAEKAFDRVLWPFLFQTLRHFGIGKEFLEWIHALYASPTARIKVNGALSSQFPICNGTRQGCPLSPLLFALCLEPLLSAIRSNPRIRGVQGAHLEHKISAYADDLLFLLPDPVTALPEVTRELRDYGALAGFKINDSKSEILKVALPHTTSQMVRHQYPFHWCTTSLTYLGVRLSANFAQIYDLNFKPLLETFRADLAVWTNKFLSWIGRINVIKMNLLPRLLYLFQTLPILLPLAFHTQVRRLFSQFIWPKGRPRLKYATLCKPKLSGGLALPDTRLYYYAAHLSRILDWMSSSPDQRWIDMEERQTGIPLETLPWLRLDGMRNLATSSTTAGCTLLLWHKLRVKYALSSFPSPLLPLTHNPDFPTQVRPSLRQRFTDSPCLRVHHILQDGNFIPLESPQKPVPSFADIFGYHQIKSFLKALPGNSSLTRTLSPFESLCKQALPLAHGISTLYKILQAVDSEPPTFMARWERTLETPIPDETWTNTLTLVHYGTKTTRMQESSYKFVTFWYCTPAIASLYHTTHSPTCWRCSLSLGSYIHIWWECPLIQQYWRRIQDLIERITDLVLDFTPQTFLLLHLPFSVKALKKSILLRILLIARSLIPVYWRSTSVPSTKTLIEQMETLRSVEELALPPAQAAQHFLEIWYHWNTYCSSEALRRILQVEEEEGNGTGQGLG</sequence>
<dbReference type="OrthoDB" id="6145148at2759"/>
<reference evidence="2" key="2">
    <citation type="submission" date="2025-09" db="UniProtKB">
        <authorList>
            <consortium name="Ensembl"/>
        </authorList>
    </citation>
    <scope>IDENTIFICATION</scope>
</reference>
<name>A0A8C5MBR9_9ANUR</name>
<dbReference type="Gene3D" id="3.60.10.10">
    <property type="entry name" value="Endonuclease/exonuclease/phosphatase"/>
    <property type="match status" value="1"/>
</dbReference>
<dbReference type="InterPro" id="IPR000477">
    <property type="entry name" value="RT_dom"/>
</dbReference>
<protein>
    <recommendedName>
        <fullName evidence="1">Reverse transcriptase domain-containing protein</fullName>
    </recommendedName>
</protein>
<organism evidence="2 3">
    <name type="scientific">Leptobrachium leishanense</name>
    <name type="common">Leishan spiny toad</name>
    <dbReference type="NCBI Taxonomy" id="445787"/>
    <lineage>
        <taxon>Eukaryota</taxon>
        <taxon>Metazoa</taxon>
        <taxon>Chordata</taxon>
        <taxon>Craniata</taxon>
        <taxon>Vertebrata</taxon>
        <taxon>Euteleostomi</taxon>
        <taxon>Amphibia</taxon>
        <taxon>Batrachia</taxon>
        <taxon>Anura</taxon>
        <taxon>Pelobatoidea</taxon>
        <taxon>Megophryidae</taxon>
        <taxon>Leptobrachium</taxon>
    </lineage>
</organism>
<dbReference type="Pfam" id="PF03372">
    <property type="entry name" value="Exo_endo_phos"/>
    <property type="match status" value="1"/>
</dbReference>
<dbReference type="Proteomes" id="UP000694569">
    <property type="component" value="Unplaced"/>
</dbReference>
<dbReference type="SUPFAM" id="SSF56672">
    <property type="entry name" value="DNA/RNA polymerases"/>
    <property type="match status" value="1"/>
</dbReference>
<evidence type="ECO:0000313" key="2">
    <source>
        <dbReference type="Ensembl" id="ENSLLEP00000010838.1"/>
    </source>
</evidence>
<dbReference type="Ensembl" id="ENSLLET00000011258.1">
    <property type="protein sequence ID" value="ENSLLEP00000010838.1"/>
    <property type="gene ID" value="ENSLLEG00000006904.1"/>
</dbReference>
<dbReference type="CDD" id="cd09076">
    <property type="entry name" value="L1-EN"/>
    <property type="match status" value="1"/>
</dbReference>
<dbReference type="SUPFAM" id="SSF56219">
    <property type="entry name" value="DNase I-like"/>
    <property type="match status" value="1"/>
</dbReference>
<proteinExistence type="predicted"/>
<dbReference type="GeneTree" id="ENSGT00940000165023"/>
<reference evidence="2" key="1">
    <citation type="submission" date="2025-08" db="UniProtKB">
        <authorList>
            <consortium name="Ensembl"/>
        </authorList>
    </citation>
    <scope>IDENTIFICATION</scope>
</reference>
<keyword evidence="3" id="KW-1185">Reference proteome</keyword>
<dbReference type="PANTHER" id="PTHR31635:SF196">
    <property type="entry name" value="REVERSE TRANSCRIPTASE DOMAIN-CONTAINING PROTEIN-RELATED"/>
    <property type="match status" value="1"/>
</dbReference>
<dbReference type="InterPro" id="IPR043502">
    <property type="entry name" value="DNA/RNA_pol_sf"/>
</dbReference>